<evidence type="ECO:0000256" key="4">
    <source>
        <dbReference type="PIRSR" id="PIRSR606689-2"/>
    </source>
</evidence>
<dbReference type="GO" id="GO:0003924">
    <property type="term" value="F:GTPase activity"/>
    <property type="evidence" value="ECO:0007669"/>
    <property type="project" value="InterPro"/>
</dbReference>
<dbReference type="EMBL" id="JAFJZO010000036">
    <property type="protein sequence ID" value="KAG5490586.1"/>
    <property type="molecule type" value="Genomic_DNA"/>
</dbReference>
<keyword evidence="4" id="KW-0479">Metal-binding</keyword>
<dbReference type="PANTHER" id="PTHR46090">
    <property type="entry name" value="ADP-RIBOSYLATION FACTOR-LIKE PROTEIN 13B"/>
    <property type="match status" value="1"/>
</dbReference>
<dbReference type="RefSeq" id="XP_067752914.1">
    <property type="nucleotide sequence ID" value="XM_067896757.1"/>
</dbReference>
<accession>A0A836I5D9</accession>
<dbReference type="InterPro" id="IPR027417">
    <property type="entry name" value="P-loop_NTPase"/>
</dbReference>
<dbReference type="PANTHER" id="PTHR46090:SF2">
    <property type="entry name" value="ADP-RIBOSYLATION FACTOR-LIKE PROTEIN 13B"/>
    <property type="match status" value="1"/>
</dbReference>
<evidence type="ECO:0000256" key="1">
    <source>
        <dbReference type="ARBA" id="ARBA00022741"/>
    </source>
</evidence>
<evidence type="ECO:0000313" key="8">
    <source>
        <dbReference type="Proteomes" id="UP000674318"/>
    </source>
</evidence>
<protein>
    <recommendedName>
        <fullName evidence="6">PH domain-containing protein</fullName>
    </recommendedName>
</protein>
<evidence type="ECO:0000256" key="5">
    <source>
        <dbReference type="SAM" id="MobiDB-lite"/>
    </source>
</evidence>
<feature type="binding site" evidence="3">
    <location>
        <begin position="1027"/>
        <end position="1034"/>
    </location>
    <ligand>
        <name>GTP</name>
        <dbReference type="ChEBI" id="CHEBI:37565"/>
    </ligand>
</feature>
<evidence type="ECO:0000256" key="2">
    <source>
        <dbReference type="ARBA" id="ARBA00023134"/>
    </source>
</evidence>
<dbReference type="PROSITE" id="PS50003">
    <property type="entry name" value="PH_DOMAIN"/>
    <property type="match status" value="1"/>
</dbReference>
<reference evidence="7 8" key="1">
    <citation type="submission" date="2021-02" db="EMBL/GenBank/DDBJ databases">
        <title>Porcisia hertigi Genome sequencing and assembly.</title>
        <authorList>
            <person name="Almutairi H."/>
            <person name="Gatherer D."/>
        </authorList>
    </citation>
    <scope>NUCLEOTIDE SEQUENCE [LARGE SCALE GENOMIC DNA]</scope>
    <source>
        <strain evidence="7 8">C119</strain>
    </source>
</reference>
<keyword evidence="4" id="KW-0460">Magnesium</keyword>
<comment type="caution">
    <text evidence="7">The sequence shown here is derived from an EMBL/GenBank/DDBJ whole genome shotgun (WGS) entry which is preliminary data.</text>
</comment>
<evidence type="ECO:0000259" key="6">
    <source>
        <dbReference type="PROSITE" id="PS50003"/>
    </source>
</evidence>
<dbReference type="SMART" id="SM00233">
    <property type="entry name" value="PH"/>
    <property type="match status" value="1"/>
</dbReference>
<dbReference type="OrthoDB" id="240915at2759"/>
<dbReference type="Gene3D" id="3.40.50.300">
    <property type="entry name" value="P-loop containing nucleotide triphosphate hydrolases"/>
    <property type="match status" value="1"/>
</dbReference>
<feature type="domain" description="PH" evidence="6">
    <location>
        <begin position="24"/>
        <end position="118"/>
    </location>
</feature>
<feature type="binding site" evidence="4">
    <location>
        <position position="1050"/>
    </location>
    <ligand>
        <name>Mg(2+)</name>
        <dbReference type="ChEBI" id="CHEBI:18420"/>
    </ligand>
</feature>
<feature type="region of interest" description="Disordered" evidence="5">
    <location>
        <begin position="871"/>
        <end position="902"/>
    </location>
</feature>
<organism evidence="7 8">
    <name type="scientific">Porcisia hertigi</name>
    <dbReference type="NCBI Taxonomy" id="2761500"/>
    <lineage>
        <taxon>Eukaryota</taxon>
        <taxon>Discoba</taxon>
        <taxon>Euglenozoa</taxon>
        <taxon>Kinetoplastea</taxon>
        <taxon>Metakinetoplastina</taxon>
        <taxon>Trypanosomatida</taxon>
        <taxon>Trypanosomatidae</taxon>
        <taxon>Leishmaniinae</taxon>
        <taxon>Porcisia</taxon>
    </lineage>
</organism>
<dbReference type="InterPro" id="IPR006689">
    <property type="entry name" value="Small_GTPase_ARF/SAR"/>
</dbReference>
<dbReference type="GeneID" id="94286834"/>
<dbReference type="InterPro" id="IPR051995">
    <property type="entry name" value="Ciliary_GTPase"/>
</dbReference>
<keyword evidence="8" id="KW-1185">Reference proteome</keyword>
<feature type="binding site" evidence="3">
    <location>
        <begin position="1130"/>
        <end position="1133"/>
    </location>
    <ligand>
        <name>GTP</name>
        <dbReference type="ChEBI" id="CHEBI:37565"/>
    </ligand>
</feature>
<evidence type="ECO:0000313" key="7">
    <source>
        <dbReference type="EMBL" id="KAG5490586.1"/>
    </source>
</evidence>
<keyword evidence="1 3" id="KW-0547">Nucleotide-binding</keyword>
<dbReference type="SUPFAM" id="SSF52540">
    <property type="entry name" value="P-loop containing nucleoside triphosphate hydrolases"/>
    <property type="match status" value="1"/>
</dbReference>
<sequence>MNRTVSELVPQHGPLPHMGLLRCQVERRGRHSLKGYRKRFWVVDERNGRLEVYKNDQEHVPIQVYRAADIRNVIYADDKQNRFFVMLVQTRGSRDIKFRMSSFEERESWSRAITHIMDAYSAINKHKNVLGMVLRRAKTVSEALGVNILIDSGRLLAEVPEDLLQYVAEAVDIALASVTTVVRSLNGEGLDMPRNYILYVHTITDETLLPQRQETKYNPAVRTMTMSVCLMRVKSERVSFVVTQPDEVFRLVQSSVFRNPVIEGWIEKEPNCARACAEIQDYLGLPAARRSWITFQWGQNVSNGAKVEAFLQRFVTVAFFEHALQSVKTAVVRVERLIADTDGQAVFDTSTASFPAASGRDGGIASSHTTWRPPMASGGATQLERIFGLNNSATQATNLAGGLGSSTRGGGGGGFHSHEPSNGGEVSNLAGGAADSELAIQLIRENVAGLCIQLEKCVVENGAAPPPIVTVHSSEYEQHCRPAFLLVTKCRRVFPREHKTTDDVLSDELYEVAYNAFLQQRLSLLRTELNNIFEKQVKVVIMWDLLFRAAEDLKIPVGVEELPKLLRYVKGVCLSRLQHLAQVLRHAHSDVPGHLEDHDYLYNTFCSCVGTVVVNFLPYTVTSDASVLEPKLQAGVLTDTLYCTREESMPSLMAALGHVHRGCAGKGTRISLAGTGFDSVLLYAAEVKLGAWCEGYFSNPEHVISDQRRQFLEDEFDSDTDGSSVEVLQDPDFGEAVAYERSAEIGLLTMQRVVNAIYDSQHRAPVDLKIGSEDIVRAIHAFVSAFGDDKRPSKHDVARVLIINLQRLRQMYVRAVDDETTSLLTFSQARQLLRDFCEYKMNEQYIDVALRQISSLGTEPLLLFGARRSCPEGDSHELAQRASGETRVNARDSGAPLAETTAPEQCLQTHNTEKTDADLLSGTEIHNKGPGPSENRSALARNGLSQTKMQVNASAATVARLGESLSSTSALMTPATMLSHQGMRPRLPPAMTDAFDFTSVSYVALTELLPREARLARLAWRVGFVFGLENTGKSLIVDSIRGIARPTVATVGLSQQVVAFDEWVWGLKELGGRESFRKNWRYYTRRIETIHFLMFVLDVLDGQTLGEARQYLREVTSYYNGAPLLVVFNNFREGHRRFDITEFESLLNLDKLRKRHGAEVLSCVCDITVVHSKNRRLPQTLSSALSRLSSLLMTGSKDKNSEGGETPQVPKVNTPVSATVVDGAAGAAAAGASVALLM</sequence>
<feature type="binding site" evidence="3">
    <location>
        <position position="1072"/>
    </location>
    <ligand>
        <name>GTP</name>
        <dbReference type="ChEBI" id="CHEBI:37565"/>
    </ligand>
</feature>
<dbReference type="GO" id="GO:0005525">
    <property type="term" value="F:GTP binding"/>
    <property type="evidence" value="ECO:0007669"/>
    <property type="project" value="UniProtKB-KW"/>
</dbReference>
<feature type="compositionally biased region" description="Gly residues" evidence="5">
    <location>
        <begin position="401"/>
        <end position="415"/>
    </location>
</feature>
<dbReference type="AlphaFoldDB" id="A0A836I5D9"/>
<dbReference type="Pfam" id="PF00169">
    <property type="entry name" value="PH"/>
    <property type="match status" value="1"/>
</dbReference>
<dbReference type="KEGG" id="phet:94286834"/>
<name>A0A836I5D9_9TRYP</name>
<dbReference type="InterPro" id="IPR011993">
    <property type="entry name" value="PH-like_dom_sf"/>
</dbReference>
<dbReference type="Gene3D" id="2.30.29.30">
    <property type="entry name" value="Pleckstrin-homology domain (PH domain)/Phosphotyrosine-binding domain (PTB)"/>
    <property type="match status" value="1"/>
</dbReference>
<dbReference type="Pfam" id="PF00025">
    <property type="entry name" value="Arf"/>
    <property type="match status" value="1"/>
</dbReference>
<dbReference type="InterPro" id="IPR001849">
    <property type="entry name" value="PH_domain"/>
</dbReference>
<gene>
    <name evidence="7" type="ORF">JKF63_00706</name>
</gene>
<feature type="region of interest" description="Disordered" evidence="5">
    <location>
        <begin position="398"/>
        <end position="429"/>
    </location>
</feature>
<dbReference type="Proteomes" id="UP000674318">
    <property type="component" value="Unassembled WGS sequence"/>
</dbReference>
<proteinExistence type="predicted"/>
<feature type="binding site" evidence="4">
    <location>
        <position position="1034"/>
    </location>
    <ligand>
        <name>Mg(2+)</name>
        <dbReference type="ChEBI" id="CHEBI:18420"/>
    </ligand>
</feature>
<dbReference type="SUPFAM" id="SSF50729">
    <property type="entry name" value="PH domain-like"/>
    <property type="match status" value="1"/>
</dbReference>
<keyword evidence="2 3" id="KW-0342">GTP-binding</keyword>
<dbReference type="GO" id="GO:0046872">
    <property type="term" value="F:metal ion binding"/>
    <property type="evidence" value="ECO:0007669"/>
    <property type="project" value="UniProtKB-KW"/>
</dbReference>
<evidence type="ECO:0000256" key="3">
    <source>
        <dbReference type="PIRSR" id="PIRSR606689-1"/>
    </source>
</evidence>